<dbReference type="AlphaFoldDB" id="A0AAD9MIN8"/>
<dbReference type="EMBL" id="JAQQPM010000007">
    <property type="protein sequence ID" value="KAK2073426.1"/>
    <property type="molecule type" value="Genomic_DNA"/>
</dbReference>
<name>A0AAD9MIN8_9PEZI</name>
<accession>A0AAD9MIN8</accession>
<gene>
    <name evidence="1" type="ORF">P8C59_007711</name>
</gene>
<sequence length="467" mass="51405">MSTQAMLHHFLEHAEYGWELVKSNLPNRSGPCLEHTSDPLPPTMKLLAVAAAALLATPAAAAHITVDVLEATRHQPRTTRVIIDAGPLTGDDDATAGLPVLRRVPKNEADPQPETCLMLERQWEVNHTQPHVDDAKKEEIDEEQETQILAEMLQNDASLTLWDIFMLRAHKIGEKIKQTHDKWTMVQDFNAAIIGGTVKWAIRLTLGFFSWMAELLYRPKSWAESIKHYFKQLGQGLKALWHIAMHKPPKYTLEMLGGGILLEITEHPDKFIAQTGLLLVGGFRLIHGVMEGMSLICDGLPPAVATSIKSALIFVHAVDDPLIILANILNVASSTANSAAGGGSGSGNTTSYTLIVPAGLNLDDKVPEWPTCKLPPPAAGYQLRYGTFCNLTRERAQEILFGTDRDPQALGDAELVEAQKKFHDFVCCYGPLKHTPPGLENDPNWQNVSVTLHDCDTLRGTYRYGGS</sequence>
<protein>
    <submittedName>
        <fullName evidence="1">Uncharacterized protein</fullName>
    </submittedName>
</protein>
<evidence type="ECO:0000313" key="1">
    <source>
        <dbReference type="EMBL" id="KAK2073426.1"/>
    </source>
</evidence>
<reference evidence="1" key="1">
    <citation type="journal article" date="2023" name="Mol. Plant Microbe Interact.">
        <title>Elucidating the Obligate Nature and Biological Capacity of an Invasive Fungal Corn Pathogen.</title>
        <authorList>
            <person name="MacCready J.S."/>
            <person name="Roggenkamp E.M."/>
            <person name="Gdanetz K."/>
            <person name="Chilvers M.I."/>
        </authorList>
    </citation>
    <scope>NUCLEOTIDE SEQUENCE</scope>
    <source>
        <strain evidence="1">PM02</strain>
    </source>
</reference>
<keyword evidence="2" id="KW-1185">Reference proteome</keyword>
<dbReference type="Proteomes" id="UP001217918">
    <property type="component" value="Unassembled WGS sequence"/>
</dbReference>
<proteinExistence type="predicted"/>
<evidence type="ECO:0000313" key="2">
    <source>
        <dbReference type="Proteomes" id="UP001217918"/>
    </source>
</evidence>
<comment type="caution">
    <text evidence="1">The sequence shown here is derived from an EMBL/GenBank/DDBJ whole genome shotgun (WGS) entry which is preliminary data.</text>
</comment>
<organism evidence="1 2">
    <name type="scientific">Phyllachora maydis</name>
    <dbReference type="NCBI Taxonomy" id="1825666"/>
    <lineage>
        <taxon>Eukaryota</taxon>
        <taxon>Fungi</taxon>
        <taxon>Dikarya</taxon>
        <taxon>Ascomycota</taxon>
        <taxon>Pezizomycotina</taxon>
        <taxon>Sordariomycetes</taxon>
        <taxon>Sordariomycetidae</taxon>
        <taxon>Phyllachorales</taxon>
        <taxon>Phyllachoraceae</taxon>
        <taxon>Phyllachora</taxon>
    </lineage>
</organism>